<evidence type="ECO:0000313" key="2">
    <source>
        <dbReference type="EMBL" id="EOR27508.1"/>
    </source>
</evidence>
<dbReference type="PATRIC" id="fig|1202534.3.peg.886"/>
<proteinExistence type="predicted"/>
<protein>
    <recommendedName>
        <fullName evidence="4">Iduronate sulfatase</fullName>
    </recommendedName>
</protein>
<dbReference type="RefSeq" id="WP_016206347.1">
    <property type="nucleotide sequence ID" value="NZ_ASRV01000047.1"/>
</dbReference>
<keyword evidence="1" id="KW-0812">Transmembrane</keyword>
<keyword evidence="3" id="KW-1185">Reference proteome</keyword>
<keyword evidence="1" id="KW-1133">Transmembrane helix</keyword>
<gene>
    <name evidence="2" type="ORF">A500_04441</name>
</gene>
<comment type="caution">
    <text evidence="2">The sequence shown here is derived from an EMBL/GenBank/DDBJ whole genome shotgun (WGS) entry which is preliminary data.</text>
</comment>
<sequence>MIQLDTFISNVGFPITVACALAYILWQMWSTIRATCNQLTNANAELVKTNSELVASINNKIDGVGVKIDKLVEELK</sequence>
<feature type="transmembrane region" description="Helical" evidence="1">
    <location>
        <begin position="6"/>
        <end position="26"/>
    </location>
</feature>
<dbReference type="EMBL" id="ASRV01000047">
    <property type="protein sequence ID" value="EOR27508.1"/>
    <property type="molecule type" value="Genomic_DNA"/>
</dbReference>
<name>R9CE12_9CLOT</name>
<keyword evidence="1" id="KW-0472">Membrane</keyword>
<dbReference type="AlphaFoldDB" id="R9CE12"/>
<evidence type="ECO:0000256" key="1">
    <source>
        <dbReference type="SAM" id="Phobius"/>
    </source>
</evidence>
<accession>R9CE12</accession>
<dbReference type="Proteomes" id="UP000013988">
    <property type="component" value="Unassembled WGS sequence"/>
</dbReference>
<evidence type="ECO:0000313" key="3">
    <source>
        <dbReference type="Proteomes" id="UP000013988"/>
    </source>
</evidence>
<reference evidence="2 3" key="1">
    <citation type="submission" date="2013-03" db="EMBL/GenBank/DDBJ databases">
        <title>Whole genome shotgun sequencing of Clostridium sartagoforme AAU1.</title>
        <authorList>
            <person name="Joshi C.G."/>
            <person name="Duggirala S.M."/>
            <person name="Nathani N.M."/>
            <person name="Bhatt V.D."/>
            <person name="Patel A.K."/>
            <person name="Pandya P.R."/>
            <person name="KaPatel J.A."/>
        </authorList>
    </citation>
    <scope>NUCLEOTIDE SEQUENCE [LARGE SCALE GENOMIC DNA]</scope>
    <source>
        <strain evidence="2 3">AAU1</strain>
    </source>
</reference>
<evidence type="ECO:0008006" key="4">
    <source>
        <dbReference type="Google" id="ProtNLM"/>
    </source>
</evidence>
<organism evidence="2 3">
    <name type="scientific">Clostridium sartagoforme AAU1</name>
    <dbReference type="NCBI Taxonomy" id="1202534"/>
    <lineage>
        <taxon>Bacteria</taxon>
        <taxon>Bacillati</taxon>
        <taxon>Bacillota</taxon>
        <taxon>Clostridia</taxon>
        <taxon>Eubacteriales</taxon>
        <taxon>Clostridiaceae</taxon>
        <taxon>Clostridium</taxon>
    </lineage>
</organism>